<sequence>MEKNYIPPQVQGKQLDIFEDKRFPSAAEAFTAFSRTRERLLDINRWHEYAGAPSAQFQLVDHKGAPVEGKPQIGHYIQIDIPGPGSPRGHGYDWVAITHMTDQPTEGFVQFTVSPSPPPQDDTNEVAHFFHQYASSTFQAEVKGDVLAVSYFGRNEQINLQNENISDTIRNAIIGLSAKLGFSYPQWKKLVQGLIENDNN</sequence>
<comment type="caution">
    <text evidence="1">The sequence shown here is derived from an EMBL/GenBank/DDBJ whole genome shotgun (WGS) entry which is preliminary data.</text>
</comment>
<dbReference type="Proteomes" id="UP000325105">
    <property type="component" value="Unassembled WGS sequence"/>
</dbReference>
<reference evidence="1 2" key="1">
    <citation type="submission" date="2019-07" db="EMBL/GenBank/DDBJ databases">
        <title>Genomic Encyclopedia of Archaeal and Bacterial Type Strains, Phase II (KMG-II): from individual species to whole genera.</title>
        <authorList>
            <person name="Goeker M."/>
        </authorList>
    </citation>
    <scope>NUCLEOTIDE SEQUENCE [LARGE SCALE GENOMIC DNA]</scope>
    <source>
        <strain evidence="1 2">DSM 18850</strain>
    </source>
</reference>
<dbReference type="RefSeq" id="WP_148909301.1">
    <property type="nucleotide sequence ID" value="NZ_VNHX01000016.1"/>
</dbReference>
<dbReference type="EMBL" id="VNHX01000016">
    <property type="protein sequence ID" value="TYP92471.1"/>
    <property type="molecule type" value="Genomic_DNA"/>
</dbReference>
<protein>
    <submittedName>
        <fullName evidence="1">Uncharacterized protein</fullName>
    </submittedName>
</protein>
<gene>
    <name evidence="1" type="ORF">BC792_11673</name>
</gene>
<name>A0A5S5D911_9SPHI</name>
<evidence type="ECO:0000313" key="1">
    <source>
        <dbReference type="EMBL" id="TYP92471.1"/>
    </source>
</evidence>
<evidence type="ECO:0000313" key="2">
    <source>
        <dbReference type="Proteomes" id="UP000325105"/>
    </source>
</evidence>
<accession>A0A5S5D911</accession>
<dbReference type="AlphaFoldDB" id="A0A5S5D911"/>
<organism evidence="1 2">
    <name type="scientific">Sphingobacterium allocomposti</name>
    <dbReference type="NCBI Taxonomy" id="415956"/>
    <lineage>
        <taxon>Bacteria</taxon>
        <taxon>Pseudomonadati</taxon>
        <taxon>Bacteroidota</taxon>
        <taxon>Sphingobacteriia</taxon>
        <taxon>Sphingobacteriales</taxon>
        <taxon>Sphingobacteriaceae</taxon>
        <taxon>Sphingobacterium</taxon>
    </lineage>
</organism>
<proteinExistence type="predicted"/>
<dbReference type="OrthoDB" id="947646at2"/>
<keyword evidence="2" id="KW-1185">Reference proteome</keyword>